<dbReference type="CDD" id="cd01949">
    <property type="entry name" value="GGDEF"/>
    <property type="match status" value="1"/>
</dbReference>
<dbReference type="Proteomes" id="UP001501676">
    <property type="component" value="Unassembled WGS sequence"/>
</dbReference>
<protein>
    <submittedName>
        <fullName evidence="4">Uncharacterized protein</fullName>
    </submittedName>
</protein>
<dbReference type="PANTHER" id="PTHR33121:SF79">
    <property type="entry name" value="CYCLIC DI-GMP PHOSPHODIESTERASE PDED-RELATED"/>
    <property type="match status" value="1"/>
</dbReference>
<dbReference type="SUPFAM" id="SSF54631">
    <property type="entry name" value="CBS-domain pair"/>
    <property type="match status" value="1"/>
</dbReference>
<dbReference type="EMBL" id="BAAAYN010000029">
    <property type="protein sequence ID" value="GAA3390675.1"/>
    <property type="molecule type" value="Genomic_DNA"/>
</dbReference>
<dbReference type="Gene3D" id="3.30.70.270">
    <property type="match status" value="1"/>
</dbReference>
<dbReference type="SMART" id="SM00052">
    <property type="entry name" value="EAL"/>
    <property type="match status" value="1"/>
</dbReference>
<gene>
    <name evidence="4" type="ORF">GCM10020369_45550</name>
</gene>
<feature type="domain" description="EAL" evidence="2">
    <location>
        <begin position="328"/>
        <end position="582"/>
    </location>
</feature>
<dbReference type="Pfam" id="PF00563">
    <property type="entry name" value="EAL"/>
    <property type="match status" value="1"/>
</dbReference>
<dbReference type="InterPro" id="IPR001633">
    <property type="entry name" value="EAL_dom"/>
</dbReference>
<sequence>MASVTAEPPSRPDGDDVPVTPWSVGELAGDVVVVSADLSCAELDELFRADETLPVVVVRDSSRRTGLVMRSRFELLMSGPLGYGRALWARRPVGAVADWTPLVLSAETPVTDASHRVRTRSWQNRYDDLLVSWPGGRVGRVSAARLFDALARRLVEQATQDALTGLANRRHFLDELAAACAGNGDGAVAVAFVDLDRMKQVNDTLGHGVGDQLLVSISRRLLAATAPGDVVARLGGDEFAVLRRADAEAGGIAAPAFGERLRAAVATPDPALPDAAHSTASVGVAVATGPIEPGALLRDADAVMYEAKRAGRNAVRAVGSGSPPPGRRVGGSDPLGRALEDQELELFYQPIVDLTTERVVGVEALVRWRHPRRGLLAPAQFPVETPGDLSRIDQWVLRTACADLAFWTNVLGERAPDRVNVNVTAEALRDGGLEAAVLRATGQVGLSPDRLHLELPETADLSLLNDAVGNLNTLRRHGVGVILDDMGAGSSTLRHLSVLPVSGLKIDKSFVAGMLENPNDHAVIKLLTGLGTNLGLPVIAEGVEEPEQLDELLVLGVGYAQGYLLGHPRPAIELTRRFDPAGTVVAAPVEVPSRPDGPVFTPRLRPIRRGVRRSF</sequence>
<keyword evidence="5" id="KW-1185">Reference proteome</keyword>
<dbReference type="InterPro" id="IPR046342">
    <property type="entry name" value="CBS_dom_sf"/>
</dbReference>
<dbReference type="InterPro" id="IPR043128">
    <property type="entry name" value="Rev_trsase/Diguanyl_cyclase"/>
</dbReference>
<evidence type="ECO:0000313" key="4">
    <source>
        <dbReference type="EMBL" id="GAA3390675.1"/>
    </source>
</evidence>
<dbReference type="InterPro" id="IPR000160">
    <property type="entry name" value="GGDEF_dom"/>
</dbReference>
<dbReference type="Pfam" id="PF00990">
    <property type="entry name" value="GGDEF"/>
    <property type="match status" value="1"/>
</dbReference>
<dbReference type="CDD" id="cd01948">
    <property type="entry name" value="EAL"/>
    <property type="match status" value="1"/>
</dbReference>
<evidence type="ECO:0000256" key="1">
    <source>
        <dbReference type="SAM" id="MobiDB-lite"/>
    </source>
</evidence>
<feature type="region of interest" description="Disordered" evidence="1">
    <location>
        <begin position="1"/>
        <end position="20"/>
    </location>
</feature>
<dbReference type="NCBIfam" id="TIGR00254">
    <property type="entry name" value="GGDEF"/>
    <property type="match status" value="1"/>
</dbReference>
<dbReference type="Gene3D" id="3.20.20.450">
    <property type="entry name" value="EAL domain"/>
    <property type="match status" value="1"/>
</dbReference>
<dbReference type="SUPFAM" id="SSF141868">
    <property type="entry name" value="EAL domain-like"/>
    <property type="match status" value="1"/>
</dbReference>
<dbReference type="PROSITE" id="PS50883">
    <property type="entry name" value="EAL"/>
    <property type="match status" value="1"/>
</dbReference>
<dbReference type="InterPro" id="IPR035919">
    <property type="entry name" value="EAL_sf"/>
</dbReference>
<dbReference type="PROSITE" id="PS50887">
    <property type="entry name" value="GGDEF"/>
    <property type="match status" value="1"/>
</dbReference>
<evidence type="ECO:0000259" key="3">
    <source>
        <dbReference type="PROSITE" id="PS50887"/>
    </source>
</evidence>
<dbReference type="InterPro" id="IPR050706">
    <property type="entry name" value="Cyclic-di-GMP_PDE-like"/>
</dbReference>
<feature type="domain" description="GGDEF" evidence="3">
    <location>
        <begin position="186"/>
        <end position="320"/>
    </location>
</feature>
<dbReference type="PANTHER" id="PTHR33121">
    <property type="entry name" value="CYCLIC DI-GMP PHOSPHODIESTERASE PDEF"/>
    <property type="match status" value="1"/>
</dbReference>
<name>A0ABP6T3E9_9ACTN</name>
<proteinExistence type="predicted"/>
<reference evidence="5" key="1">
    <citation type="journal article" date="2019" name="Int. J. Syst. Evol. Microbiol.">
        <title>The Global Catalogue of Microorganisms (GCM) 10K type strain sequencing project: providing services to taxonomists for standard genome sequencing and annotation.</title>
        <authorList>
            <consortium name="The Broad Institute Genomics Platform"/>
            <consortium name="The Broad Institute Genome Sequencing Center for Infectious Disease"/>
            <person name="Wu L."/>
            <person name="Ma J."/>
        </authorList>
    </citation>
    <scope>NUCLEOTIDE SEQUENCE [LARGE SCALE GENOMIC DNA]</scope>
    <source>
        <strain evidence="5">JCM 9458</strain>
    </source>
</reference>
<organism evidence="4 5">
    <name type="scientific">Cryptosporangium minutisporangium</name>
    <dbReference type="NCBI Taxonomy" id="113569"/>
    <lineage>
        <taxon>Bacteria</taxon>
        <taxon>Bacillati</taxon>
        <taxon>Actinomycetota</taxon>
        <taxon>Actinomycetes</taxon>
        <taxon>Cryptosporangiales</taxon>
        <taxon>Cryptosporangiaceae</taxon>
        <taxon>Cryptosporangium</taxon>
    </lineage>
</organism>
<dbReference type="SUPFAM" id="SSF55073">
    <property type="entry name" value="Nucleotide cyclase"/>
    <property type="match status" value="1"/>
</dbReference>
<comment type="caution">
    <text evidence="4">The sequence shown here is derived from an EMBL/GenBank/DDBJ whole genome shotgun (WGS) entry which is preliminary data.</text>
</comment>
<evidence type="ECO:0000259" key="2">
    <source>
        <dbReference type="PROSITE" id="PS50883"/>
    </source>
</evidence>
<accession>A0ABP6T3E9</accession>
<dbReference type="SMART" id="SM00267">
    <property type="entry name" value="GGDEF"/>
    <property type="match status" value="1"/>
</dbReference>
<dbReference type="InterPro" id="IPR029787">
    <property type="entry name" value="Nucleotide_cyclase"/>
</dbReference>
<evidence type="ECO:0000313" key="5">
    <source>
        <dbReference type="Proteomes" id="UP001501676"/>
    </source>
</evidence>
<dbReference type="RefSeq" id="WP_345730205.1">
    <property type="nucleotide sequence ID" value="NZ_BAAAYN010000029.1"/>
</dbReference>